<dbReference type="EMBL" id="MT002975">
    <property type="protein sequence ID" value="QIC52892.1"/>
    <property type="molecule type" value="Genomic_DNA"/>
</dbReference>
<reference evidence="1 2" key="1">
    <citation type="submission" date="2020-01" db="EMBL/GenBank/DDBJ databases">
        <authorList>
            <person name="Cicha C.L."/>
            <person name="Wiedenheft B."/>
        </authorList>
    </citation>
    <scope>NUCLEOTIDE SEQUENCE [LARGE SCALE GENOMIC DNA]</scope>
</reference>
<organism evidence="1 2">
    <name type="scientific">Brucella phage EF4</name>
    <dbReference type="NCBI Taxonomy" id="2706778"/>
    <lineage>
        <taxon>Viruses</taxon>
        <taxon>Duplodnaviria</taxon>
        <taxon>Heunggongvirae</taxon>
        <taxon>Uroviricota</taxon>
        <taxon>Caudoviricetes</taxon>
        <taxon>Perisivirus</taxon>
        <taxon>Perisivirus Pr</taxon>
    </lineage>
</organism>
<name>A0A6C0X1F2_9CAUD</name>
<protein>
    <submittedName>
        <fullName evidence="1">Uncharacterized protein</fullName>
    </submittedName>
</protein>
<sequence length="59" mass="5919">MPGFPVVISDNGAPFVAVTSDAPVATVATNGLGIPISVVSSNAPPLIIEGYTPPEPDEE</sequence>
<evidence type="ECO:0000313" key="1">
    <source>
        <dbReference type="EMBL" id="QIC52892.1"/>
    </source>
</evidence>
<evidence type="ECO:0000313" key="2">
    <source>
        <dbReference type="Proteomes" id="UP000503412"/>
    </source>
</evidence>
<accession>A0A6C0X1F2</accession>
<proteinExistence type="predicted"/>
<dbReference type="Proteomes" id="UP000503412">
    <property type="component" value="Segment"/>
</dbReference>